<dbReference type="HAMAP" id="MF_00138">
    <property type="entry name" value="GARS"/>
    <property type="match status" value="1"/>
</dbReference>
<dbReference type="SUPFAM" id="SSF51246">
    <property type="entry name" value="Rudiment single hybrid motif"/>
    <property type="match status" value="1"/>
</dbReference>
<proteinExistence type="inferred from homology"/>
<name>A0A3L6SU01_PANMI</name>
<dbReference type="SMART" id="SM01210">
    <property type="entry name" value="GARS_C"/>
    <property type="match status" value="1"/>
</dbReference>
<dbReference type="SUPFAM" id="SSF56059">
    <property type="entry name" value="Glutathione synthetase ATP-binding domain-like"/>
    <property type="match status" value="1"/>
</dbReference>
<dbReference type="EMBL" id="PQIB02000003">
    <property type="protein sequence ID" value="RLN27962.1"/>
    <property type="molecule type" value="Genomic_DNA"/>
</dbReference>
<dbReference type="InterPro" id="IPR016185">
    <property type="entry name" value="PreATP-grasp_dom_sf"/>
</dbReference>
<dbReference type="Pfam" id="PF01071">
    <property type="entry name" value="GARS_A"/>
    <property type="match status" value="1"/>
</dbReference>
<organism evidence="13 14">
    <name type="scientific">Panicum miliaceum</name>
    <name type="common">Proso millet</name>
    <name type="synonym">Broomcorn millet</name>
    <dbReference type="NCBI Taxonomy" id="4540"/>
    <lineage>
        <taxon>Eukaryota</taxon>
        <taxon>Viridiplantae</taxon>
        <taxon>Streptophyta</taxon>
        <taxon>Embryophyta</taxon>
        <taxon>Tracheophyta</taxon>
        <taxon>Spermatophyta</taxon>
        <taxon>Magnoliopsida</taxon>
        <taxon>Liliopsida</taxon>
        <taxon>Poales</taxon>
        <taxon>Poaceae</taxon>
        <taxon>PACMAD clade</taxon>
        <taxon>Panicoideae</taxon>
        <taxon>Panicodae</taxon>
        <taxon>Paniceae</taxon>
        <taxon>Panicinae</taxon>
        <taxon>Panicum</taxon>
        <taxon>Panicum sect. Panicum</taxon>
    </lineage>
</organism>
<dbReference type="InterPro" id="IPR011054">
    <property type="entry name" value="Rudment_hybrid_motif"/>
</dbReference>
<feature type="domain" description="ATP-grasp" evidence="12">
    <location>
        <begin position="227"/>
        <end position="435"/>
    </location>
</feature>
<evidence type="ECO:0000256" key="4">
    <source>
        <dbReference type="ARBA" id="ARBA00022741"/>
    </source>
</evidence>
<dbReference type="PANTHER" id="PTHR43472">
    <property type="entry name" value="PHOSPHORIBOSYLAMINE--GLYCINE LIGASE"/>
    <property type="match status" value="1"/>
</dbReference>
<dbReference type="GO" id="GO:0004637">
    <property type="term" value="F:phosphoribosylamine-glycine ligase activity"/>
    <property type="evidence" value="ECO:0007669"/>
    <property type="project" value="UniProtKB-EC"/>
</dbReference>
<dbReference type="GO" id="GO:0006189">
    <property type="term" value="P:'de novo' IMP biosynthetic process"/>
    <property type="evidence" value="ECO:0007669"/>
    <property type="project" value="UniProtKB-UniPathway"/>
</dbReference>
<evidence type="ECO:0000313" key="13">
    <source>
        <dbReference type="EMBL" id="RLN27962.1"/>
    </source>
</evidence>
<dbReference type="GO" id="GO:0009113">
    <property type="term" value="P:purine nucleobase biosynthetic process"/>
    <property type="evidence" value="ECO:0007669"/>
    <property type="project" value="InterPro"/>
</dbReference>
<evidence type="ECO:0000256" key="6">
    <source>
        <dbReference type="ARBA" id="ARBA00022840"/>
    </source>
</evidence>
<dbReference type="GO" id="GO:0046872">
    <property type="term" value="F:metal ion binding"/>
    <property type="evidence" value="ECO:0007669"/>
    <property type="project" value="InterPro"/>
</dbReference>
<keyword evidence="4 11" id="KW-0547">Nucleotide-binding</keyword>
<evidence type="ECO:0000256" key="8">
    <source>
        <dbReference type="ARBA" id="ARBA00042242"/>
    </source>
</evidence>
<evidence type="ECO:0000313" key="14">
    <source>
        <dbReference type="Proteomes" id="UP000275267"/>
    </source>
</evidence>
<dbReference type="UniPathway" id="UPA00074">
    <property type="reaction ID" value="UER00125"/>
</dbReference>
<evidence type="ECO:0000259" key="12">
    <source>
        <dbReference type="PROSITE" id="PS50975"/>
    </source>
</evidence>
<evidence type="ECO:0000256" key="1">
    <source>
        <dbReference type="ARBA" id="ARBA00005174"/>
    </source>
</evidence>
<comment type="pathway">
    <text evidence="1">Purine metabolism; IMP biosynthesis via de novo pathway; N(1)-(5-phospho-D-ribosyl)glycinamide from 5-phospho-alpha-D-ribose 1-diphosphate: step 2/2.</text>
</comment>
<dbReference type="OrthoDB" id="2018833at2759"/>
<evidence type="ECO:0000256" key="2">
    <source>
        <dbReference type="ARBA" id="ARBA00013255"/>
    </source>
</evidence>
<dbReference type="InterPro" id="IPR000115">
    <property type="entry name" value="PRibGlycinamide_synth"/>
</dbReference>
<reference evidence="14" key="1">
    <citation type="journal article" date="2019" name="Nat. Commun.">
        <title>The genome of broomcorn millet.</title>
        <authorList>
            <person name="Zou C."/>
            <person name="Miki D."/>
            <person name="Li D."/>
            <person name="Tang Q."/>
            <person name="Xiao L."/>
            <person name="Rajput S."/>
            <person name="Deng P."/>
            <person name="Jia W."/>
            <person name="Huang R."/>
            <person name="Zhang M."/>
            <person name="Sun Y."/>
            <person name="Hu J."/>
            <person name="Fu X."/>
            <person name="Schnable P.S."/>
            <person name="Li F."/>
            <person name="Zhang H."/>
            <person name="Feng B."/>
            <person name="Zhu X."/>
            <person name="Liu R."/>
            <person name="Schnable J.C."/>
            <person name="Zhu J.-K."/>
            <person name="Zhang H."/>
        </authorList>
    </citation>
    <scope>NUCLEOTIDE SEQUENCE [LARGE SCALE GENOMIC DNA]</scope>
</reference>
<dbReference type="PROSITE" id="PS50975">
    <property type="entry name" value="ATP_GRASP"/>
    <property type="match status" value="1"/>
</dbReference>
<protein>
    <recommendedName>
        <fullName evidence="2">phosphoribosylamine--glycine ligase</fullName>
        <ecNumber evidence="2">6.3.4.13</ecNumber>
    </recommendedName>
    <alternativeName>
        <fullName evidence="8">Glycinamide ribonucleotide synthetase</fullName>
    </alternativeName>
    <alternativeName>
        <fullName evidence="9">Phosphoribosylglycinamide synthetase</fullName>
    </alternativeName>
</protein>
<evidence type="ECO:0000256" key="7">
    <source>
        <dbReference type="ARBA" id="ARBA00038345"/>
    </source>
</evidence>
<dbReference type="InterPro" id="IPR020561">
    <property type="entry name" value="PRibGlycinamid_synth_ATP-grasp"/>
</dbReference>
<dbReference type="FunFam" id="3.30.1490.20:FF:000006">
    <property type="entry name" value="phosphoribosylamine--glycine ligase, chloroplastic-like"/>
    <property type="match status" value="1"/>
</dbReference>
<sequence length="553" mass="58503">MGDVLPACSCCDGGARHRAAAAFADRGECRGRAGVSSKTLRAFGLLGKWLLCLEGNSDGKRFSEHQSFDQASDSLYSPIRVVNRAYGSNLIVTALKSTGLNTALSSTNGSLKLPEERVTVLVIGGGGREHALCYALERSPSCDAVFCAPGNSGIAQSGDATCIPDLDITSSEAVISFCHNWGVGLVVVGPEAPLVAGLANDLVKAGIPTFGPSSEAAALEGSKDFMKKLCDKYNIPTAKYRTFTNPAYAKQYVKDQGAPIVVKADGLAAGKGVVVAMTLDEAFEAIDTMLVEGSFGPAGSRVIIEEFLEGEEASFFALVDGETALPLESAQDHKRVGDGDVGPNTGGMGAYSPAPIVTEELKKKVMESIILPTVKGMAAEGCKFVGVLYAGLMIEKKSGLPKLIEYNVRFGDPECQVLMMRLESDLAQVLISACRGELGKVSLTWSPELATVVVMASEGYPGAYKEGTVIKNLDEAEQVSPAVKIFHAGTAFDTDGNFVAAGGRVLGVTAKGKDIEEARAKAYDALDVVDWPEGFYRHDIGWRALKHRHMFAH</sequence>
<dbReference type="GO" id="GO:0005524">
    <property type="term" value="F:ATP binding"/>
    <property type="evidence" value="ECO:0007669"/>
    <property type="project" value="UniProtKB-UniRule"/>
</dbReference>
<dbReference type="AlphaFoldDB" id="A0A3L6SU01"/>
<evidence type="ECO:0000256" key="5">
    <source>
        <dbReference type="ARBA" id="ARBA00022755"/>
    </source>
</evidence>
<keyword evidence="6 11" id="KW-0067">ATP-binding</keyword>
<dbReference type="FunFam" id="3.90.600.10:FF:000001">
    <property type="entry name" value="Trifunctional purine biosynthetic protein adenosine-3"/>
    <property type="match status" value="1"/>
</dbReference>
<dbReference type="NCBIfam" id="TIGR00877">
    <property type="entry name" value="purD"/>
    <property type="match status" value="1"/>
</dbReference>
<dbReference type="EC" id="6.3.4.13" evidence="2"/>
<evidence type="ECO:0000256" key="3">
    <source>
        <dbReference type="ARBA" id="ARBA00022598"/>
    </source>
</evidence>
<evidence type="ECO:0000256" key="10">
    <source>
        <dbReference type="ARBA" id="ARBA00047843"/>
    </source>
</evidence>
<evidence type="ECO:0000256" key="9">
    <source>
        <dbReference type="ARBA" id="ARBA00042864"/>
    </source>
</evidence>
<dbReference type="PANTHER" id="PTHR43472:SF1">
    <property type="entry name" value="PHOSPHORIBOSYLAMINE--GLYCINE LIGASE, CHLOROPLASTIC"/>
    <property type="match status" value="1"/>
</dbReference>
<keyword evidence="3 13" id="KW-0436">Ligase</keyword>
<dbReference type="Gene3D" id="3.40.50.20">
    <property type="match status" value="1"/>
</dbReference>
<accession>A0A3L6SU01</accession>
<keyword evidence="5" id="KW-0658">Purine biosynthesis</keyword>
<dbReference type="InterPro" id="IPR020560">
    <property type="entry name" value="PRibGlycinamide_synth_C-dom"/>
</dbReference>
<dbReference type="SUPFAM" id="SSF52440">
    <property type="entry name" value="PreATP-grasp domain"/>
    <property type="match status" value="1"/>
</dbReference>
<dbReference type="Proteomes" id="UP000275267">
    <property type="component" value="Unassembled WGS sequence"/>
</dbReference>
<dbReference type="FunFam" id="3.30.470.20:FF:000031">
    <property type="entry name" value="Phosphoribosylamine--glycine ligase"/>
    <property type="match status" value="1"/>
</dbReference>
<evidence type="ECO:0000256" key="11">
    <source>
        <dbReference type="PROSITE-ProRule" id="PRU00409"/>
    </source>
</evidence>
<gene>
    <name evidence="13" type="ORF">C2845_PM05G06780</name>
</gene>
<dbReference type="PROSITE" id="PS00184">
    <property type="entry name" value="GARS"/>
    <property type="match status" value="1"/>
</dbReference>
<dbReference type="InterPro" id="IPR011761">
    <property type="entry name" value="ATP-grasp"/>
</dbReference>
<dbReference type="SMART" id="SM01209">
    <property type="entry name" value="GARS_A"/>
    <property type="match status" value="1"/>
</dbReference>
<dbReference type="Gene3D" id="3.90.600.10">
    <property type="entry name" value="Phosphoribosylglycinamide synthetase, C-terminal domain"/>
    <property type="match status" value="1"/>
</dbReference>
<dbReference type="Gene3D" id="3.30.470.20">
    <property type="entry name" value="ATP-grasp fold, B domain"/>
    <property type="match status" value="1"/>
</dbReference>
<keyword evidence="14" id="KW-1185">Reference proteome</keyword>
<dbReference type="InterPro" id="IPR013815">
    <property type="entry name" value="ATP_grasp_subdomain_1"/>
</dbReference>
<dbReference type="InterPro" id="IPR037123">
    <property type="entry name" value="PRibGlycinamide_synth_C_sf"/>
</dbReference>
<dbReference type="Pfam" id="PF02843">
    <property type="entry name" value="GARS_C"/>
    <property type="match status" value="1"/>
</dbReference>
<comment type="similarity">
    <text evidence="7">Belongs to the GARS family.</text>
</comment>
<dbReference type="STRING" id="4540.A0A3L6SU01"/>
<dbReference type="Pfam" id="PF02844">
    <property type="entry name" value="GARS_N"/>
    <property type="match status" value="1"/>
</dbReference>
<dbReference type="InterPro" id="IPR020562">
    <property type="entry name" value="PRibGlycinamide_synth_N"/>
</dbReference>
<dbReference type="InterPro" id="IPR020559">
    <property type="entry name" value="PRibGlycinamide_synth_CS"/>
</dbReference>
<comment type="caution">
    <text evidence="13">The sequence shown here is derived from an EMBL/GenBank/DDBJ whole genome shotgun (WGS) entry which is preliminary data.</text>
</comment>
<dbReference type="Gene3D" id="3.30.1490.20">
    <property type="entry name" value="ATP-grasp fold, A domain"/>
    <property type="match status" value="1"/>
</dbReference>
<comment type="catalytic activity">
    <reaction evidence="10">
        <text>5-phospho-beta-D-ribosylamine + glycine + ATP = N(1)-(5-phospho-beta-D-ribosyl)glycinamide + ADP + phosphate + H(+)</text>
        <dbReference type="Rhea" id="RHEA:17453"/>
        <dbReference type="ChEBI" id="CHEBI:15378"/>
        <dbReference type="ChEBI" id="CHEBI:30616"/>
        <dbReference type="ChEBI" id="CHEBI:43474"/>
        <dbReference type="ChEBI" id="CHEBI:57305"/>
        <dbReference type="ChEBI" id="CHEBI:58681"/>
        <dbReference type="ChEBI" id="CHEBI:143788"/>
        <dbReference type="ChEBI" id="CHEBI:456216"/>
        <dbReference type="EC" id="6.3.4.13"/>
    </reaction>
</comment>